<sequence>MGTSASWWTAWSTCTARASCTRTSSRATCCSPLVAHSRSPTWVWLRPCTPLPRTTRAGRARAPQHSSPLRLPMAWTPSLALRWTSGQLGSLWMLEYEPARRFSIQQIRQHSWFRKKHPPAEELVPIPPSTDCKDRWRGMTVVPYLEDLHGCADDNGDEDLFDIEDDIIYTQDFTVPGPRGGGWSERAEPGPTQSGVHEWHRVSPAEHQIKGGAPGQRCLQPHSQGLLGQQQDPPAVGLQAAVRAATHSPSHGAPARCHGPGPESSRRLLAHGCCPGRPPPHPPCRLPLGKPGVLEGRGWGTAGPGAWPSPHGQWTRPLVDFAALCRAPSPGQGRREHTGSRALWEALATHFMFRLLVLSPALTSFYSAPR</sequence>
<dbReference type="CTD" id="6794"/>
<dbReference type="AlphaFoldDB" id="A0A3Q7N9T4"/>
<dbReference type="GeneID" id="112815307"/>
<keyword evidence="2" id="KW-1185">Reference proteome</keyword>
<dbReference type="Proteomes" id="UP000286641">
    <property type="component" value="Unplaced"/>
</dbReference>
<dbReference type="RefSeq" id="XP_073743377.1">
    <property type="nucleotide sequence ID" value="XM_073887276.1"/>
</dbReference>
<keyword evidence="3" id="KW-0418">Kinase</keyword>
<evidence type="ECO:0000313" key="3">
    <source>
        <dbReference type="RefSeq" id="XP_025716980.1"/>
    </source>
</evidence>
<keyword evidence="3" id="KW-0808">Transferase</keyword>
<evidence type="ECO:0000313" key="2">
    <source>
        <dbReference type="Proteomes" id="UP000286641"/>
    </source>
</evidence>
<reference key="1">
    <citation type="submission" date="2019-01" db="UniProtKB">
        <authorList>
            <consortium name="RefSeq"/>
        </authorList>
    </citation>
    <scope>IDENTIFICATION</scope>
</reference>
<name>A0A3Q7N9T4_CALUR</name>
<feature type="region of interest" description="Disordered" evidence="1">
    <location>
        <begin position="174"/>
        <end position="197"/>
    </location>
</feature>
<evidence type="ECO:0000256" key="1">
    <source>
        <dbReference type="SAM" id="MobiDB-lite"/>
    </source>
</evidence>
<gene>
    <name evidence="3" type="primary">STK11</name>
</gene>
<dbReference type="GO" id="GO:0016301">
    <property type="term" value="F:kinase activity"/>
    <property type="evidence" value="ECO:0007669"/>
    <property type="project" value="UniProtKB-KW"/>
</dbReference>
<accession>A0A3Q7N9T4</accession>
<organism evidence="2 3">
    <name type="scientific">Callorhinus ursinus</name>
    <name type="common">Northern fur seal</name>
    <dbReference type="NCBI Taxonomy" id="34884"/>
    <lineage>
        <taxon>Eukaryota</taxon>
        <taxon>Metazoa</taxon>
        <taxon>Chordata</taxon>
        <taxon>Craniata</taxon>
        <taxon>Vertebrata</taxon>
        <taxon>Euteleostomi</taxon>
        <taxon>Mammalia</taxon>
        <taxon>Eutheria</taxon>
        <taxon>Laurasiatheria</taxon>
        <taxon>Carnivora</taxon>
        <taxon>Caniformia</taxon>
        <taxon>Pinnipedia</taxon>
        <taxon>Otariidae</taxon>
        <taxon>Callorhinus</taxon>
    </lineage>
</organism>
<dbReference type="RefSeq" id="XP_025716980.1">
    <property type="nucleotide sequence ID" value="XM_025861195.1"/>
</dbReference>
<reference evidence="3" key="2">
    <citation type="submission" date="2025-08" db="UniProtKB">
        <authorList>
            <consortium name="RefSeq"/>
        </authorList>
    </citation>
    <scope>IDENTIFICATION</scope>
    <source>
        <tissue evidence="3">Blood</tissue>
    </source>
</reference>
<protein>
    <submittedName>
        <fullName evidence="3">Serine/threonine-protein kinase STK11 isoform X4</fullName>
    </submittedName>
</protein>
<proteinExistence type="predicted"/>